<dbReference type="InterPro" id="IPR038729">
    <property type="entry name" value="Rad50/SbcC_AAA"/>
</dbReference>
<dbReference type="Proteomes" id="UP000823890">
    <property type="component" value="Unassembled WGS sequence"/>
</dbReference>
<dbReference type="GO" id="GO:0006302">
    <property type="term" value="P:double-strand break repair"/>
    <property type="evidence" value="ECO:0007669"/>
    <property type="project" value="InterPro"/>
</dbReference>
<evidence type="ECO:0000259" key="5">
    <source>
        <dbReference type="Pfam" id="PF13476"/>
    </source>
</evidence>
<reference evidence="6" key="1">
    <citation type="journal article" date="2021" name="PeerJ">
        <title>Extensive microbial diversity within the chicken gut microbiome revealed by metagenomics and culture.</title>
        <authorList>
            <person name="Gilroy R."/>
            <person name="Ravi A."/>
            <person name="Getino M."/>
            <person name="Pursley I."/>
            <person name="Horton D.L."/>
            <person name="Alikhan N.F."/>
            <person name="Baker D."/>
            <person name="Gharbi K."/>
            <person name="Hall N."/>
            <person name="Watson M."/>
            <person name="Adriaenssens E.M."/>
            <person name="Foster-Nyarko E."/>
            <person name="Jarju S."/>
            <person name="Secka A."/>
            <person name="Antonio M."/>
            <person name="Oren A."/>
            <person name="Chaudhuri R.R."/>
            <person name="La Ragione R."/>
            <person name="Hildebrand F."/>
            <person name="Pallen M.J."/>
        </authorList>
    </citation>
    <scope>NUCLEOTIDE SEQUENCE</scope>
    <source>
        <strain evidence="6">ChiW19-954</strain>
    </source>
</reference>
<dbReference type="Pfam" id="PF13476">
    <property type="entry name" value="AAA_23"/>
    <property type="match status" value="1"/>
</dbReference>
<dbReference type="InterPro" id="IPR025662">
    <property type="entry name" value="Sigma_54_int_dom_ATP-bd_1"/>
</dbReference>
<keyword evidence="4" id="KW-0175">Coiled coil</keyword>
<dbReference type="PANTHER" id="PTHR32114:SF2">
    <property type="entry name" value="ABC TRANSPORTER ABCH.3"/>
    <property type="match status" value="1"/>
</dbReference>
<dbReference type="GO" id="GO:0016887">
    <property type="term" value="F:ATP hydrolysis activity"/>
    <property type="evidence" value="ECO:0007669"/>
    <property type="project" value="InterPro"/>
</dbReference>
<dbReference type="PROSITE" id="PS00675">
    <property type="entry name" value="SIGMA54_INTERACT_1"/>
    <property type="match status" value="1"/>
</dbReference>
<feature type="domain" description="Rad50/SbcC-type AAA" evidence="5">
    <location>
        <begin position="5"/>
        <end position="211"/>
    </location>
</feature>
<dbReference type="EMBL" id="DWWO01000147">
    <property type="protein sequence ID" value="HJC35378.1"/>
    <property type="molecule type" value="Genomic_DNA"/>
</dbReference>
<dbReference type="InterPro" id="IPR027417">
    <property type="entry name" value="P-loop_NTPase"/>
</dbReference>
<evidence type="ECO:0000256" key="3">
    <source>
        <dbReference type="ARBA" id="ARBA00013368"/>
    </source>
</evidence>
<accession>A0A9D2NQ63</accession>
<gene>
    <name evidence="6" type="ORF">H9758_12455</name>
</gene>
<comment type="similarity">
    <text evidence="1">Belongs to the SMC family. SbcC subfamily.</text>
</comment>
<comment type="caution">
    <text evidence="6">The sequence shown here is derived from an EMBL/GenBank/DDBJ whole genome shotgun (WGS) entry which is preliminary data.</text>
</comment>
<name>A0A9D2NQ63_9FIRM</name>
<feature type="coiled-coil region" evidence="4">
    <location>
        <begin position="482"/>
        <end position="586"/>
    </location>
</feature>
<protein>
    <recommendedName>
        <fullName evidence="3">Nuclease SbcCD subunit C</fullName>
    </recommendedName>
</protein>
<evidence type="ECO:0000313" key="6">
    <source>
        <dbReference type="EMBL" id="HJC35378.1"/>
    </source>
</evidence>
<organism evidence="6 7">
    <name type="scientific">Candidatus Mediterraneibacter faecipullorum</name>
    <dbReference type="NCBI Taxonomy" id="2838670"/>
    <lineage>
        <taxon>Bacteria</taxon>
        <taxon>Bacillati</taxon>
        <taxon>Bacillota</taxon>
        <taxon>Clostridia</taxon>
        <taxon>Lachnospirales</taxon>
        <taxon>Lachnospiraceae</taxon>
        <taxon>Mediterraneibacter</taxon>
    </lineage>
</organism>
<sequence length="881" mass="101753">MRPVRLTMSAFGSYSGTEVIDFTQVQGGLFLITGDTGAGKTTIFDAITYALYDRTSGGARDGNMMRSQYAAGDTDTYVEYVFSYRGEEYTIRRNPEYMRAGKRKNADGTVRLVKETAKVSLFLPDGKEFQGKKRETDQKIEEIIGLDAGQFTQIAMIAQGDFLKLLHAGSKERKKIFSRIFQTQIYWRMQEELKEQSKALYIRLKENEADIQREMERVVPVFVTPEPAVESAPEDWQELLQREMPPAEEVRSVLKQIIKDGRNLARDLAGEEEKLQKESDELHALIEKKQETNRLFDLLDRAGETEQVLERDREVYEEMKQQASKGERAERARSLEVQALRTKKEQANTETEIQSQLTWQKEHGADEEHFKEKAESLEAALNELEPRMQEKILRLREMLPRYANVRRLRKEYDKKTAEMAQCMEECRKASEVYEDRYRRFFEGQAGLMAKDLEEGMPCPVCGSTHHPEKAELSEHVPDQDEVEQAKKLRDQAEQKRSRIQETYQSVRADLAAGEAALGENPPAEEEAKAQLNNLEQQLKDEKERAKQAQEHYRKCVEEMRRRSGLLESLKTQKARLEKRFGEEQEAFREEIRRQKFKDQDEYRDAKQWIGDWQEKDRRVKEYEKNVLQCRTQVETLKTQTEGRKREDIEADRQRQQEITLALKKKREEILDLHGKNMTNKNAYEQLKKYFASEEELRQKYEMIGNLSRTANGNLSGSVKLDFETYVQRKYFRQIIRAANKRLARMTSNEFILQCREISALSSQGQAGLDLDVYDLVTDSVRDVKSLSGGESFMAALSMALGLADIVQNTAGAVSLETMFVDEGFGSLDDAARERAIQILKELAGEKGLVGIISHVNELKEQIDWKLKVTKNEHGSSASWVL</sequence>
<comment type="subunit">
    <text evidence="2">Heterodimer of SbcC and SbcD.</text>
</comment>
<evidence type="ECO:0000256" key="1">
    <source>
        <dbReference type="ARBA" id="ARBA00006930"/>
    </source>
</evidence>
<evidence type="ECO:0000256" key="4">
    <source>
        <dbReference type="SAM" id="Coils"/>
    </source>
</evidence>
<evidence type="ECO:0000256" key="2">
    <source>
        <dbReference type="ARBA" id="ARBA00011322"/>
    </source>
</evidence>
<dbReference type="PANTHER" id="PTHR32114">
    <property type="entry name" value="ABC TRANSPORTER ABCH.3"/>
    <property type="match status" value="1"/>
</dbReference>
<dbReference type="SUPFAM" id="SSF52540">
    <property type="entry name" value="P-loop containing nucleoside triphosphate hydrolases"/>
    <property type="match status" value="1"/>
</dbReference>
<evidence type="ECO:0000313" key="7">
    <source>
        <dbReference type="Proteomes" id="UP000823890"/>
    </source>
</evidence>
<dbReference type="AlphaFoldDB" id="A0A9D2NQ63"/>
<dbReference type="Gene3D" id="3.40.50.300">
    <property type="entry name" value="P-loop containing nucleotide triphosphate hydrolases"/>
    <property type="match status" value="2"/>
</dbReference>
<reference evidence="6" key="2">
    <citation type="submission" date="2021-04" db="EMBL/GenBank/DDBJ databases">
        <authorList>
            <person name="Gilroy R."/>
        </authorList>
    </citation>
    <scope>NUCLEOTIDE SEQUENCE</scope>
    <source>
        <strain evidence="6">ChiW19-954</strain>
    </source>
</reference>
<feature type="coiled-coil region" evidence="4">
    <location>
        <begin position="268"/>
        <end position="295"/>
    </location>
</feature>
<proteinExistence type="inferred from homology"/>
<dbReference type="Pfam" id="PF13558">
    <property type="entry name" value="SbcC_Walker_B"/>
    <property type="match status" value="1"/>
</dbReference>